<sequence>MAGFLTKAADVILRRRYAYRSSVTGRFVSKAFAEANPATTYRVRTA</sequence>
<proteinExistence type="predicted"/>
<accession>A0ABP7SRE0</accession>
<organism evidence="1 2">
    <name type="scientific">Sphingomonas swuensis</name>
    <dbReference type="NCBI Taxonomy" id="977800"/>
    <lineage>
        <taxon>Bacteria</taxon>
        <taxon>Pseudomonadati</taxon>
        <taxon>Pseudomonadota</taxon>
        <taxon>Alphaproteobacteria</taxon>
        <taxon>Sphingomonadales</taxon>
        <taxon>Sphingomonadaceae</taxon>
        <taxon>Sphingomonas</taxon>
    </lineage>
</organism>
<dbReference type="RefSeq" id="WP_344706538.1">
    <property type="nucleotide sequence ID" value="NZ_BAABBQ010000001.1"/>
</dbReference>
<protein>
    <submittedName>
        <fullName evidence="1">Uncharacterized protein</fullName>
    </submittedName>
</protein>
<comment type="caution">
    <text evidence="1">The sequence shown here is derived from an EMBL/GenBank/DDBJ whole genome shotgun (WGS) entry which is preliminary data.</text>
</comment>
<evidence type="ECO:0000313" key="2">
    <source>
        <dbReference type="Proteomes" id="UP001500235"/>
    </source>
</evidence>
<name>A0ABP7SRE0_9SPHN</name>
<dbReference type="EMBL" id="BAABBQ010000001">
    <property type="protein sequence ID" value="GAA4015385.1"/>
    <property type="molecule type" value="Genomic_DNA"/>
</dbReference>
<gene>
    <name evidence="1" type="ORF">GCM10022280_12650</name>
</gene>
<dbReference type="Proteomes" id="UP001500235">
    <property type="component" value="Unassembled WGS sequence"/>
</dbReference>
<keyword evidence="2" id="KW-1185">Reference proteome</keyword>
<reference evidence="2" key="1">
    <citation type="journal article" date="2019" name="Int. J. Syst. Evol. Microbiol.">
        <title>The Global Catalogue of Microorganisms (GCM) 10K type strain sequencing project: providing services to taxonomists for standard genome sequencing and annotation.</title>
        <authorList>
            <consortium name="The Broad Institute Genomics Platform"/>
            <consortium name="The Broad Institute Genome Sequencing Center for Infectious Disease"/>
            <person name="Wu L."/>
            <person name="Ma J."/>
        </authorList>
    </citation>
    <scope>NUCLEOTIDE SEQUENCE [LARGE SCALE GENOMIC DNA]</scope>
    <source>
        <strain evidence="2">JCM 17563</strain>
    </source>
</reference>
<evidence type="ECO:0000313" key="1">
    <source>
        <dbReference type="EMBL" id="GAA4015385.1"/>
    </source>
</evidence>